<comment type="catalytic activity">
    <reaction evidence="11">
        <text>3 propionate 3-nitronate + 3 O2 + H2O = 3 3-oxopropanoate + 2 nitrate + nitrite + H2O2 + 3 H(+)</text>
        <dbReference type="Rhea" id="RHEA:57332"/>
        <dbReference type="ChEBI" id="CHEBI:15377"/>
        <dbReference type="ChEBI" id="CHEBI:15378"/>
        <dbReference type="ChEBI" id="CHEBI:15379"/>
        <dbReference type="ChEBI" id="CHEBI:16240"/>
        <dbReference type="ChEBI" id="CHEBI:16301"/>
        <dbReference type="ChEBI" id="CHEBI:17632"/>
        <dbReference type="ChEBI" id="CHEBI:33190"/>
        <dbReference type="ChEBI" id="CHEBI:136067"/>
    </reaction>
</comment>
<evidence type="ECO:0000256" key="3">
    <source>
        <dbReference type="ARBA" id="ARBA00009881"/>
    </source>
</evidence>
<accession>A0A2A2IJH9</accession>
<evidence type="ECO:0000256" key="11">
    <source>
        <dbReference type="ARBA" id="ARBA00049401"/>
    </source>
</evidence>
<evidence type="ECO:0000256" key="6">
    <source>
        <dbReference type="ARBA" id="ARBA00022630"/>
    </source>
</evidence>
<gene>
    <name evidence="12" type="ORF">CIL05_02140</name>
</gene>
<comment type="caution">
    <text evidence="12">The sequence shown here is derived from an EMBL/GenBank/DDBJ whole genome shotgun (WGS) entry which is preliminary data.</text>
</comment>
<evidence type="ECO:0000256" key="8">
    <source>
        <dbReference type="ARBA" id="ARBA00023002"/>
    </source>
</evidence>
<dbReference type="Pfam" id="PF03060">
    <property type="entry name" value="NMO"/>
    <property type="match status" value="1"/>
</dbReference>
<organism evidence="12 13">
    <name type="scientific">Virgibacillus profundi</name>
    <dbReference type="NCBI Taxonomy" id="2024555"/>
    <lineage>
        <taxon>Bacteria</taxon>
        <taxon>Bacillati</taxon>
        <taxon>Bacillota</taxon>
        <taxon>Bacilli</taxon>
        <taxon>Bacillales</taxon>
        <taxon>Bacillaceae</taxon>
        <taxon>Virgibacillus</taxon>
    </lineage>
</organism>
<evidence type="ECO:0000256" key="1">
    <source>
        <dbReference type="ARBA" id="ARBA00001917"/>
    </source>
</evidence>
<evidence type="ECO:0000256" key="9">
    <source>
        <dbReference type="ARBA" id="ARBA00023033"/>
    </source>
</evidence>
<evidence type="ECO:0000256" key="2">
    <source>
        <dbReference type="ARBA" id="ARBA00003535"/>
    </source>
</evidence>
<name>A0A2A2IJH9_9BACI</name>
<dbReference type="GO" id="GO:0051213">
    <property type="term" value="F:dioxygenase activity"/>
    <property type="evidence" value="ECO:0007669"/>
    <property type="project" value="UniProtKB-KW"/>
</dbReference>
<proteinExistence type="inferred from homology"/>
<dbReference type="AlphaFoldDB" id="A0A2A2IJH9"/>
<keyword evidence="12" id="KW-0223">Dioxygenase</keyword>
<dbReference type="SUPFAM" id="SSF51412">
    <property type="entry name" value="Inosine monophosphate dehydrogenase (IMPDH)"/>
    <property type="match status" value="1"/>
</dbReference>
<keyword evidence="6" id="KW-0285">Flavoprotein</keyword>
<protein>
    <recommendedName>
        <fullName evidence="4">Probable nitronate monooxygenase</fullName>
    </recommendedName>
    <alternativeName>
        <fullName evidence="10">Propionate 3-nitronate monooxygenase</fullName>
    </alternativeName>
</protein>
<keyword evidence="8" id="KW-0560">Oxidoreductase</keyword>
<comment type="function">
    <text evidence="2">Nitronate monooxygenase that uses molecular oxygen to catalyze the oxidative denitrification of alkyl nitronates. Acts on propionate 3-nitronate (P3N), the presumed physiological substrate. Probably functions in the detoxification of P3N, a metabolic poison produced by plants and fungi as a defense mechanism.</text>
</comment>
<dbReference type="PANTHER" id="PTHR42747">
    <property type="entry name" value="NITRONATE MONOOXYGENASE-RELATED"/>
    <property type="match status" value="1"/>
</dbReference>
<dbReference type="PANTHER" id="PTHR42747:SF3">
    <property type="entry name" value="NITRONATE MONOOXYGENASE-RELATED"/>
    <property type="match status" value="1"/>
</dbReference>
<dbReference type="GO" id="GO:0018580">
    <property type="term" value="F:nitronate monooxygenase activity"/>
    <property type="evidence" value="ECO:0007669"/>
    <property type="project" value="InterPro"/>
</dbReference>
<keyword evidence="9" id="KW-0503">Monooxygenase</keyword>
<dbReference type="InterPro" id="IPR013785">
    <property type="entry name" value="Aldolase_TIM"/>
</dbReference>
<dbReference type="GO" id="GO:0009636">
    <property type="term" value="P:response to toxic substance"/>
    <property type="evidence" value="ECO:0007669"/>
    <property type="project" value="UniProtKB-KW"/>
</dbReference>
<evidence type="ECO:0000256" key="4">
    <source>
        <dbReference type="ARBA" id="ARBA00013457"/>
    </source>
</evidence>
<dbReference type="CDD" id="cd04730">
    <property type="entry name" value="NPD_like"/>
    <property type="match status" value="1"/>
</dbReference>
<evidence type="ECO:0000256" key="10">
    <source>
        <dbReference type="ARBA" id="ARBA00031155"/>
    </source>
</evidence>
<keyword evidence="7" id="KW-0288">FMN</keyword>
<dbReference type="RefSeq" id="WP_095653845.1">
    <property type="nucleotide sequence ID" value="NZ_NPOA01000001.1"/>
</dbReference>
<comment type="cofactor">
    <cofactor evidence="1">
        <name>FMN</name>
        <dbReference type="ChEBI" id="CHEBI:58210"/>
    </cofactor>
</comment>
<dbReference type="Gene3D" id="3.20.20.70">
    <property type="entry name" value="Aldolase class I"/>
    <property type="match status" value="1"/>
</dbReference>
<evidence type="ECO:0000256" key="5">
    <source>
        <dbReference type="ARBA" id="ARBA00022575"/>
    </source>
</evidence>
<dbReference type="InterPro" id="IPR004136">
    <property type="entry name" value="NMO"/>
</dbReference>
<evidence type="ECO:0000256" key="7">
    <source>
        <dbReference type="ARBA" id="ARBA00022643"/>
    </source>
</evidence>
<evidence type="ECO:0000313" key="13">
    <source>
        <dbReference type="Proteomes" id="UP000218887"/>
    </source>
</evidence>
<dbReference type="Proteomes" id="UP000218887">
    <property type="component" value="Unassembled WGS sequence"/>
</dbReference>
<reference evidence="12 13" key="1">
    <citation type="submission" date="2017-08" db="EMBL/GenBank/DDBJ databases">
        <title>Virgibacillus indicus sp. nov. and Virgibacillus profoundi sp. nov, two moderately halophilic bacteria isolated from marine sediment by using the Microfluidic Streak Plate.</title>
        <authorList>
            <person name="Xu B."/>
            <person name="Hu B."/>
            <person name="Wang J."/>
            <person name="Zhu Y."/>
            <person name="Huang L."/>
            <person name="Du W."/>
            <person name="Huang Y."/>
        </authorList>
    </citation>
    <scope>NUCLEOTIDE SEQUENCE [LARGE SCALE GENOMIC DNA]</scope>
    <source>
        <strain evidence="12 13">IO3-P3-H5</strain>
    </source>
</reference>
<sequence>MNSFLEKVKVDIPIIQAGMAGGITTPELVAAVANTGALGTVGAGYMSASTLKENIKQIKGLTNKDFAVNLFATNLETFSTDIQEMQIFLDKYRNELELDKGSKQVKVNDYLQEKIYVILQENIPIVSTAFGVLSSVLIEKLKKNDVTLIGMATNLDEAKQLVEAGYDIIVAQGFEAGGHRGTFDVGKYPNGSDIGLMVLAQSFVENLPTPVIAAGGIHSSGQIDALLSMGVAGVQLGTRFLMAKEAGTNNAYRRALIKADTEDTVIIKVFSGRPARAINNRFINEAETSQVDLLPFPIQNELTKDLRAAGSEFAISDFQSLWAGQGVGAIHKEETVREIMDSLVENSKEIN</sequence>
<dbReference type="OrthoDB" id="9778912at2"/>
<comment type="similarity">
    <text evidence="3">Belongs to the nitronate monooxygenase family. NMO class I subfamily.</text>
</comment>
<keyword evidence="13" id="KW-1185">Reference proteome</keyword>
<evidence type="ECO:0000313" key="12">
    <source>
        <dbReference type="EMBL" id="PAV31476.1"/>
    </source>
</evidence>
<keyword evidence="5" id="KW-0216">Detoxification</keyword>
<dbReference type="EMBL" id="NPOA01000001">
    <property type="protein sequence ID" value="PAV31476.1"/>
    <property type="molecule type" value="Genomic_DNA"/>
</dbReference>